<evidence type="ECO:0000313" key="7">
    <source>
        <dbReference type="Proteomes" id="UP001064206"/>
    </source>
</evidence>
<dbReference type="InterPro" id="IPR036249">
    <property type="entry name" value="Thioredoxin-like_sf"/>
</dbReference>
<evidence type="ECO:0000256" key="2">
    <source>
        <dbReference type="ARBA" id="ARBA00022748"/>
    </source>
</evidence>
<dbReference type="GO" id="GO:0030313">
    <property type="term" value="C:cell envelope"/>
    <property type="evidence" value="ECO:0007669"/>
    <property type="project" value="UniProtKB-SubCell"/>
</dbReference>
<evidence type="ECO:0000259" key="5">
    <source>
        <dbReference type="PROSITE" id="PS51352"/>
    </source>
</evidence>
<dbReference type="PROSITE" id="PS51352">
    <property type="entry name" value="THIOREDOXIN_2"/>
    <property type="match status" value="1"/>
</dbReference>
<evidence type="ECO:0000256" key="4">
    <source>
        <dbReference type="ARBA" id="ARBA00023284"/>
    </source>
</evidence>
<evidence type="ECO:0000256" key="3">
    <source>
        <dbReference type="ARBA" id="ARBA00023157"/>
    </source>
</evidence>
<proteinExistence type="predicted"/>
<dbReference type="EMBL" id="CP104450">
    <property type="protein sequence ID" value="UXE40395.1"/>
    <property type="molecule type" value="Genomic_DNA"/>
</dbReference>
<feature type="domain" description="Thioredoxin" evidence="5">
    <location>
        <begin position="24"/>
        <end position="161"/>
    </location>
</feature>
<name>A0A9Q9JK24_RAOOR</name>
<dbReference type="GO" id="GO:0016209">
    <property type="term" value="F:antioxidant activity"/>
    <property type="evidence" value="ECO:0007669"/>
    <property type="project" value="InterPro"/>
</dbReference>
<dbReference type="PANTHER" id="PTHR42852">
    <property type="entry name" value="THIOL:DISULFIDE INTERCHANGE PROTEIN DSBE"/>
    <property type="match status" value="1"/>
</dbReference>
<keyword evidence="3" id="KW-1015">Disulfide bond</keyword>
<dbReference type="InterPro" id="IPR000866">
    <property type="entry name" value="AhpC/TSA"/>
</dbReference>
<dbReference type="CDD" id="cd02966">
    <property type="entry name" value="TlpA_like_family"/>
    <property type="match status" value="1"/>
</dbReference>
<evidence type="ECO:0000313" key="6">
    <source>
        <dbReference type="EMBL" id="UXE40395.1"/>
    </source>
</evidence>
<dbReference type="PANTHER" id="PTHR42852:SF6">
    <property type="entry name" value="THIOL:DISULFIDE INTERCHANGE PROTEIN DSBE"/>
    <property type="match status" value="1"/>
</dbReference>
<dbReference type="Pfam" id="PF00578">
    <property type="entry name" value="AhpC-TSA"/>
    <property type="match status" value="1"/>
</dbReference>
<comment type="subcellular location">
    <subcellularLocation>
        <location evidence="1">Cell envelope</location>
    </subcellularLocation>
</comment>
<keyword evidence="2" id="KW-0201">Cytochrome c-type biogenesis</keyword>
<dbReference type="RefSeq" id="WP_015584140.1">
    <property type="nucleotide sequence ID" value="NZ_AP025009.1"/>
</dbReference>
<dbReference type="Proteomes" id="UP001064206">
    <property type="component" value="Chromosome"/>
</dbReference>
<reference evidence="6" key="1">
    <citation type="submission" date="2022-09" db="EMBL/GenBank/DDBJ databases">
        <title>Multidrug resistance Raoultella ornithinolytica Strain MQB_Silv_108.</title>
        <authorList>
            <person name="Quintela-Baluja M."/>
        </authorList>
    </citation>
    <scope>NUCLEOTIDE SEQUENCE</scope>
    <source>
        <strain evidence="6">MQB_Silv_108</strain>
    </source>
</reference>
<dbReference type="AlphaFoldDB" id="A0A9Q9JK24"/>
<dbReference type="InterPro" id="IPR013766">
    <property type="entry name" value="Thioredoxin_domain"/>
</dbReference>
<keyword evidence="4" id="KW-0676">Redox-active center</keyword>
<accession>A0A9Q9JK24</accession>
<dbReference type="GO" id="GO:0017004">
    <property type="term" value="P:cytochrome complex assembly"/>
    <property type="evidence" value="ECO:0007669"/>
    <property type="project" value="UniProtKB-KW"/>
</dbReference>
<protein>
    <submittedName>
        <fullName evidence="6">TlpA family protein disulfide reductase</fullName>
    </submittedName>
</protein>
<gene>
    <name evidence="6" type="ORF">N2J37_11950</name>
</gene>
<dbReference type="InterPro" id="IPR050553">
    <property type="entry name" value="Thioredoxin_ResA/DsbE_sf"/>
</dbReference>
<dbReference type="GO" id="GO:0016491">
    <property type="term" value="F:oxidoreductase activity"/>
    <property type="evidence" value="ECO:0007669"/>
    <property type="project" value="InterPro"/>
</dbReference>
<dbReference type="PROSITE" id="PS51257">
    <property type="entry name" value="PROKAR_LIPOPROTEIN"/>
    <property type="match status" value="1"/>
</dbReference>
<evidence type="ECO:0000256" key="1">
    <source>
        <dbReference type="ARBA" id="ARBA00004196"/>
    </source>
</evidence>
<dbReference type="Gene3D" id="3.40.30.10">
    <property type="entry name" value="Glutaredoxin"/>
    <property type="match status" value="1"/>
</dbReference>
<dbReference type="SUPFAM" id="SSF52833">
    <property type="entry name" value="Thioredoxin-like"/>
    <property type="match status" value="1"/>
</dbReference>
<sequence length="163" mass="18166">MRMPEVMIAMLLVLLLAGCKEEKLARGETAPALAAFDLQGKPASLERWEGKAVYLNFWSASCGGCLAEMDTLQTLSQRWPDKLVVVGVNTDPEQVDIAPLLAKHGISYPVLRDQLHITQDRYQVIGTPTSIVIDARGRVRDLHQGWRKPEELQAVFTRLAQSE</sequence>
<organism evidence="6 7">
    <name type="scientific">Raoultella ornithinolytica</name>
    <name type="common">Klebsiella ornithinolytica</name>
    <dbReference type="NCBI Taxonomy" id="54291"/>
    <lineage>
        <taxon>Bacteria</taxon>
        <taxon>Pseudomonadati</taxon>
        <taxon>Pseudomonadota</taxon>
        <taxon>Gammaproteobacteria</taxon>
        <taxon>Enterobacterales</taxon>
        <taxon>Enterobacteriaceae</taxon>
        <taxon>Klebsiella/Raoultella group</taxon>
        <taxon>Raoultella</taxon>
    </lineage>
</organism>